<dbReference type="AlphaFoldDB" id="A0A0B2PL13"/>
<reference evidence="1" key="1">
    <citation type="submission" date="2014-07" db="EMBL/GenBank/DDBJ databases">
        <title>Identification of a novel salt tolerance gene in wild soybean by whole-genome sequencing.</title>
        <authorList>
            <person name="Lam H.-M."/>
            <person name="Qi X."/>
            <person name="Li M.-W."/>
            <person name="Liu X."/>
            <person name="Xie M."/>
            <person name="Ni M."/>
            <person name="Xu X."/>
        </authorList>
    </citation>
    <scope>NUCLEOTIDE SEQUENCE [LARGE SCALE GENOMIC DNA]</scope>
    <source>
        <tissue evidence="1">Root</tissue>
    </source>
</reference>
<proteinExistence type="predicted"/>
<accession>A0A0B2PL13</accession>
<keyword evidence="1" id="KW-0418">Kinase</keyword>
<dbReference type="InterPro" id="IPR052779">
    <property type="entry name" value="WDR62"/>
</dbReference>
<dbReference type="GO" id="GO:0016301">
    <property type="term" value="F:kinase activity"/>
    <property type="evidence" value="ECO:0007669"/>
    <property type="project" value="UniProtKB-KW"/>
</dbReference>
<evidence type="ECO:0000313" key="1">
    <source>
        <dbReference type="EMBL" id="KHN08298.1"/>
    </source>
</evidence>
<name>A0A0B2PL13_GLYSO</name>
<dbReference type="EMBL" id="KN666121">
    <property type="protein sequence ID" value="KHN08298.1"/>
    <property type="molecule type" value="Genomic_DNA"/>
</dbReference>
<dbReference type="PANTHER" id="PTHR45589">
    <property type="entry name" value="WD REPEAT DOMAIN 62, ISOFORM G"/>
    <property type="match status" value="1"/>
</dbReference>
<organism evidence="1">
    <name type="scientific">Glycine soja</name>
    <name type="common">Wild soybean</name>
    <dbReference type="NCBI Taxonomy" id="3848"/>
    <lineage>
        <taxon>Eukaryota</taxon>
        <taxon>Viridiplantae</taxon>
        <taxon>Streptophyta</taxon>
        <taxon>Embryophyta</taxon>
        <taxon>Tracheophyta</taxon>
        <taxon>Spermatophyta</taxon>
        <taxon>Magnoliopsida</taxon>
        <taxon>eudicotyledons</taxon>
        <taxon>Gunneridae</taxon>
        <taxon>Pentapetalae</taxon>
        <taxon>rosids</taxon>
        <taxon>fabids</taxon>
        <taxon>Fabales</taxon>
        <taxon>Fabaceae</taxon>
        <taxon>Papilionoideae</taxon>
        <taxon>50 kb inversion clade</taxon>
        <taxon>NPAAA clade</taxon>
        <taxon>indigoferoid/millettioid clade</taxon>
        <taxon>Phaseoleae</taxon>
        <taxon>Glycine</taxon>
        <taxon>Glycine subgen. Soja</taxon>
    </lineage>
</organism>
<dbReference type="Gene3D" id="2.130.10.10">
    <property type="entry name" value="YVTN repeat-like/Quinoprotein amine dehydrogenase"/>
    <property type="match status" value="1"/>
</dbReference>
<protein>
    <submittedName>
        <fullName evidence="1">Mitogen-activated protein kinase-binding protein 1</fullName>
    </submittedName>
</protein>
<gene>
    <name evidence="1" type="ORF">glysoja_034106</name>
</gene>
<dbReference type="Proteomes" id="UP000053555">
    <property type="component" value="Unassembled WGS sequence"/>
</dbReference>
<dbReference type="PANTHER" id="PTHR45589:SF1">
    <property type="entry name" value="WD REPEAT DOMAIN 62, ISOFORM G"/>
    <property type="match status" value="1"/>
</dbReference>
<dbReference type="InterPro" id="IPR036322">
    <property type="entry name" value="WD40_repeat_dom_sf"/>
</dbReference>
<dbReference type="SUPFAM" id="SSF50978">
    <property type="entry name" value="WD40 repeat-like"/>
    <property type="match status" value="1"/>
</dbReference>
<keyword evidence="1" id="KW-0808">Transferase</keyword>
<dbReference type="InterPro" id="IPR015943">
    <property type="entry name" value="WD40/YVTN_repeat-like_dom_sf"/>
</dbReference>
<sequence length="264" mass="29203">MMVINFCSNIVKGFYTVYDMAVDQTCDTVGQDKKIKTFDMAAQKLIRSYNHDKIFGEPIKVMMDPSCCTYVVCSFSNKSICIYDFITGEMVVKATGHAEIVTGVILPDCKHIVLILQALEELAGRHKAVISEDKNSFGLNNLSKNEKSGVAPDQYVGCNNNDASWCSEEVSESKAEQLYLSESGSVSEITTDGNLSSLPSEEDMFKQHFGSLSNTHKIVISVQVKSSNSLVRRFSAGYIVQWDCKKLFSSPVRNKGATHTVSEE</sequence>